<organism evidence="2 3">
    <name type="scientific">Rangifer tarandus platyrhynchus</name>
    <name type="common">Svalbard reindeer</name>
    <dbReference type="NCBI Taxonomy" id="3082113"/>
    <lineage>
        <taxon>Eukaryota</taxon>
        <taxon>Metazoa</taxon>
        <taxon>Chordata</taxon>
        <taxon>Craniata</taxon>
        <taxon>Vertebrata</taxon>
        <taxon>Euteleostomi</taxon>
        <taxon>Mammalia</taxon>
        <taxon>Eutheria</taxon>
        <taxon>Laurasiatheria</taxon>
        <taxon>Artiodactyla</taxon>
        <taxon>Ruminantia</taxon>
        <taxon>Pecora</taxon>
        <taxon>Cervidae</taxon>
        <taxon>Odocoileinae</taxon>
        <taxon>Rangifer</taxon>
    </lineage>
</organism>
<gene>
    <name evidence="2" type="ORF">MRATA1EN1_LOCUS9410</name>
</gene>
<keyword evidence="3" id="KW-1185">Reference proteome</keyword>
<proteinExistence type="predicted"/>
<dbReference type="EMBL" id="OX459938">
    <property type="protein sequence ID" value="CAI9160448.1"/>
    <property type="molecule type" value="Genomic_DNA"/>
</dbReference>
<reference evidence="2" key="1">
    <citation type="submission" date="2023-04" db="EMBL/GenBank/DDBJ databases">
        <authorList>
            <consortium name="ELIXIR-Norway"/>
        </authorList>
    </citation>
    <scope>NUCLEOTIDE SEQUENCE [LARGE SCALE GENOMIC DNA]</scope>
</reference>
<sequence length="69" mass="7492">MDFWTRSPPTPGFGSHFHGARRPPFRGPESPPVLRGLGSSQARFSRVASSFPKKSQFLPSAVEVPLPAS</sequence>
<dbReference type="Proteomes" id="UP001176941">
    <property type="component" value="Chromosome 2"/>
</dbReference>
<evidence type="ECO:0000256" key="1">
    <source>
        <dbReference type="SAM" id="MobiDB-lite"/>
    </source>
</evidence>
<accession>A0ABN8YFV1</accession>
<name>A0ABN8YFV1_RANTA</name>
<feature type="region of interest" description="Disordered" evidence="1">
    <location>
        <begin position="1"/>
        <end position="38"/>
    </location>
</feature>
<evidence type="ECO:0000313" key="3">
    <source>
        <dbReference type="Proteomes" id="UP001176941"/>
    </source>
</evidence>
<protein>
    <submittedName>
        <fullName evidence="2">Uncharacterized protein</fullName>
    </submittedName>
</protein>
<evidence type="ECO:0000313" key="2">
    <source>
        <dbReference type="EMBL" id="CAI9160448.1"/>
    </source>
</evidence>